<name>A0A6J0LNC1_RAPSA</name>
<dbReference type="KEGG" id="rsz:108832804"/>
<evidence type="ECO:0000313" key="2">
    <source>
        <dbReference type="RefSeq" id="XP_018461755.1"/>
    </source>
</evidence>
<protein>
    <submittedName>
        <fullName evidence="2">Uncharacterized protein LOC108832804</fullName>
    </submittedName>
</protein>
<reference evidence="1" key="1">
    <citation type="journal article" date="2019" name="Database">
        <title>The radish genome database (RadishGD): an integrated information resource for radish genomics.</title>
        <authorList>
            <person name="Yu H.J."/>
            <person name="Baek S."/>
            <person name="Lee Y.J."/>
            <person name="Cho A."/>
            <person name="Mun J.H."/>
        </authorList>
    </citation>
    <scope>NUCLEOTIDE SEQUENCE [LARGE SCALE GENOMIC DNA]</scope>
    <source>
        <strain evidence="1">cv. WK10039</strain>
    </source>
</reference>
<dbReference type="Proteomes" id="UP000504610">
    <property type="component" value="Chromosome 4"/>
</dbReference>
<reference evidence="2" key="2">
    <citation type="submission" date="2025-08" db="UniProtKB">
        <authorList>
            <consortium name="RefSeq"/>
        </authorList>
    </citation>
    <scope>IDENTIFICATION</scope>
    <source>
        <tissue evidence="2">Leaf</tissue>
    </source>
</reference>
<dbReference type="GeneID" id="108832804"/>
<dbReference type="AlphaFoldDB" id="A0A6J0LNC1"/>
<keyword evidence="1" id="KW-1185">Reference proteome</keyword>
<organism evidence="1 2">
    <name type="scientific">Raphanus sativus</name>
    <name type="common">Radish</name>
    <name type="synonym">Raphanus raphanistrum var. sativus</name>
    <dbReference type="NCBI Taxonomy" id="3726"/>
    <lineage>
        <taxon>Eukaryota</taxon>
        <taxon>Viridiplantae</taxon>
        <taxon>Streptophyta</taxon>
        <taxon>Embryophyta</taxon>
        <taxon>Tracheophyta</taxon>
        <taxon>Spermatophyta</taxon>
        <taxon>Magnoliopsida</taxon>
        <taxon>eudicotyledons</taxon>
        <taxon>Gunneridae</taxon>
        <taxon>Pentapetalae</taxon>
        <taxon>rosids</taxon>
        <taxon>malvids</taxon>
        <taxon>Brassicales</taxon>
        <taxon>Brassicaceae</taxon>
        <taxon>Brassiceae</taxon>
        <taxon>Raphanus</taxon>
    </lineage>
</organism>
<evidence type="ECO:0000313" key="1">
    <source>
        <dbReference type="Proteomes" id="UP000504610"/>
    </source>
</evidence>
<dbReference type="RefSeq" id="XP_018461755.1">
    <property type="nucleotide sequence ID" value="XM_018606253.1"/>
</dbReference>
<accession>A0A6J0LNC1</accession>
<proteinExistence type="predicted"/>
<gene>
    <name evidence="2" type="primary">LOC108832804</name>
</gene>
<sequence length="153" mass="15599">MLETWTGINVSRYGSQIETGGANGSVQNAGTKNHLQGNGGLEAASTEITRSSFNGNSGMSSLGSIGDNLGGACARARNSHRSEGGGSGLEAMRGVHVGGFSSGSNSFEADSEDSAWLSMPAKAEERFGMGAFDFMSRGLAGYINRQPNGGIAA</sequence>